<evidence type="ECO:0000256" key="5">
    <source>
        <dbReference type="SAM" id="MobiDB-lite"/>
    </source>
</evidence>
<dbReference type="SUPFAM" id="SSF53098">
    <property type="entry name" value="Ribonuclease H-like"/>
    <property type="match status" value="1"/>
</dbReference>
<evidence type="ECO:0000256" key="4">
    <source>
        <dbReference type="ARBA" id="ARBA00023172"/>
    </source>
</evidence>
<gene>
    <name evidence="7" type="ORF">GNZ13_33225</name>
</gene>
<dbReference type="Proteomes" id="UP000655523">
    <property type="component" value="Unassembled WGS sequence"/>
</dbReference>
<dbReference type="PROSITE" id="PS51257">
    <property type="entry name" value="PROKAR_LIPOPROTEIN"/>
    <property type="match status" value="1"/>
</dbReference>
<evidence type="ECO:0000259" key="6">
    <source>
        <dbReference type="Pfam" id="PF01609"/>
    </source>
</evidence>
<dbReference type="NCBIfam" id="NF033592">
    <property type="entry name" value="transpos_IS4_1"/>
    <property type="match status" value="1"/>
</dbReference>
<dbReference type="InterPro" id="IPR012337">
    <property type="entry name" value="RNaseH-like_sf"/>
</dbReference>
<evidence type="ECO:0000313" key="7">
    <source>
        <dbReference type="EMBL" id="NPT59288.1"/>
    </source>
</evidence>
<comment type="similarity">
    <text evidence="1">Belongs to the transposase 11 family.</text>
</comment>
<name>A0A972NVN6_9BURK</name>
<feature type="region of interest" description="Disordered" evidence="5">
    <location>
        <begin position="389"/>
        <end position="409"/>
    </location>
</feature>
<evidence type="ECO:0000256" key="3">
    <source>
        <dbReference type="ARBA" id="ARBA00023125"/>
    </source>
</evidence>
<dbReference type="AlphaFoldDB" id="A0A972NVN6"/>
<keyword evidence="4" id="KW-0233">DNA recombination</keyword>
<dbReference type="EMBL" id="WOEZ01000190">
    <property type="protein sequence ID" value="NPT59288.1"/>
    <property type="molecule type" value="Genomic_DNA"/>
</dbReference>
<dbReference type="Gene3D" id="3.90.350.10">
    <property type="entry name" value="Transposase Inhibitor Protein From Tn5, Chain A, domain 1"/>
    <property type="match status" value="1"/>
</dbReference>
<proteinExistence type="inferred from homology"/>
<keyword evidence="3" id="KW-0238">DNA-binding</keyword>
<protein>
    <submittedName>
        <fullName evidence="7">IS4 family transposase</fullName>
    </submittedName>
</protein>
<organism evidence="7 8">
    <name type="scientific">Paraburkholderia elongata</name>
    <dbReference type="NCBI Taxonomy" id="2675747"/>
    <lineage>
        <taxon>Bacteria</taxon>
        <taxon>Pseudomonadati</taxon>
        <taxon>Pseudomonadota</taxon>
        <taxon>Betaproteobacteria</taxon>
        <taxon>Burkholderiales</taxon>
        <taxon>Burkholderiaceae</taxon>
        <taxon>Paraburkholderia</taxon>
    </lineage>
</organism>
<accession>A0A972NVN6</accession>
<keyword evidence="8" id="KW-1185">Reference proteome</keyword>
<sequence>MRTRHVADPKHFSRRRKLDFAILISWFLGCNRACVQTELDRFFAVLHNQAELVRGASAQALSKARQNLPHTVFTDLTQHLLTLVEQHIGMPRWHGLRVVAADASDVRLTTRDATRRVIQFAKVFALYLPGVEMMLHATLYGTDTGERQMLFEHLDLLGKNDLLVLDRGYPASWLMAALQMRAIHFCMRIDSIGGAAVTTFLRSGAGEAIVTLPPPNRPDASDYEIERAPVTVRLIRLVTPEGRVRVLATSLLDTQTWPAADFAALYHQRWRIEEAFKRIKHRLALEAVSGLSWLTHQQDLAAKVLSDNLSALLCLEALGERDGQISEHTPTLICSSTDALLKINRTRAFAHIRQCLPRWLCDGIAPAIDDLTRLLRHIADNVIRFMPDRSRPRPLQPKPHKAFASKAVM</sequence>
<dbReference type="Pfam" id="PF01609">
    <property type="entry name" value="DDE_Tnp_1"/>
    <property type="match status" value="1"/>
</dbReference>
<dbReference type="InterPro" id="IPR047952">
    <property type="entry name" value="Transpos_IS4"/>
</dbReference>
<feature type="domain" description="Transposase IS4-like" evidence="6">
    <location>
        <begin position="94"/>
        <end position="305"/>
    </location>
</feature>
<reference evidence="7 8" key="1">
    <citation type="submission" date="2019-11" db="EMBL/GenBank/DDBJ databases">
        <title>Metabolism of dissolved organic matter in forest soils.</title>
        <authorList>
            <person name="Cyle K.T."/>
            <person name="Wilhelm R.C."/>
            <person name="Martinez C.E."/>
        </authorList>
    </citation>
    <scope>NUCLEOTIDE SEQUENCE [LARGE SCALE GENOMIC DNA]</scope>
    <source>
        <strain evidence="7 8">5N</strain>
    </source>
</reference>
<dbReference type="GO" id="GO:0003677">
    <property type="term" value="F:DNA binding"/>
    <property type="evidence" value="ECO:0007669"/>
    <property type="project" value="UniProtKB-KW"/>
</dbReference>
<dbReference type="PANTHER" id="PTHR33258">
    <property type="entry name" value="TRANSPOSASE INSL FOR INSERTION SEQUENCE ELEMENT IS186A-RELATED"/>
    <property type="match status" value="1"/>
</dbReference>
<comment type="caution">
    <text evidence="7">The sequence shown here is derived from an EMBL/GenBank/DDBJ whole genome shotgun (WGS) entry which is preliminary data.</text>
</comment>
<evidence type="ECO:0000256" key="2">
    <source>
        <dbReference type="ARBA" id="ARBA00022578"/>
    </source>
</evidence>
<dbReference type="GO" id="GO:0006313">
    <property type="term" value="P:DNA transposition"/>
    <property type="evidence" value="ECO:0007669"/>
    <property type="project" value="InterPro"/>
</dbReference>
<dbReference type="InterPro" id="IPR002559">
    <property type="entry name" value="Transposase_11"/>
</dbReference>
<evidence type="ECO:0000256" key="1">
    <source>
        <dbReference type="ARBA" id="ARBA00010075"/>
    </source>
</evidence>
<dbReference type="PANTHER" id="PTHR33258:SF1">
    <property type="entry name" value="TRANSPOSASE INSL FOR INSERTION SEQUENCE ELEMENT IS186A-RELATED"/>
    <property type="match status" value="1"/>
</dbReference>
<dbReference type="RefSeq" id="WP_172172516.1">
    <property type="nucleotide sequence ID" value="NZ_WOEZ01000190.1"/>
</dbReference>
<dbReference type="GO" id="GO:0004803">
    <property type="term" value="F:transposase activity"/>
    <property type="evidence" value="ECO:0007669"/>
    <property type="project" value="InterPro"/>
</dbReference>
<keyword evidence="2" id="KW-0815">Transposition</keyword>
<evidence type="ECO:0000313" key="8">
    <source>
        <dbReference type="Proteomes" id="UP000655523"/>
    </source>
</evidence>